<keyword evidence="3" id="KW-1015">Disulfide bond</keyword>
<dbReference type="GO" id="GO:0045454">
    <property type="term" value="P:cell redox homeostasis"/>
    <property type="evidence" value="ECO:0007669"/>
    <property type="project" value="TreeGrafter"/>
</dbReference>
<dbReference type="PROSITE" id="PS00194">
    <property type="entry name" value="THIOREDOXIN_1"/>
    <property type="match status" value="1"/>
</dbReference>
<name>B4RBM3_PHEZH</name>
<evidence type="ECO:0000256" key="2">
    <source>
        <dbReference type="ARBA" id="ARBA00022982"/>
    </source>
</evidence>
<protein>
    <submittedName>
        <fullName evidence="6">Thioredoxin</fullName>
    </submittedName>
</protein>
<dbReference type="GO" id="GO:0005829">
    <property type="term" value="C:cytosol"/>
    <property type="evidence" value="ECO:0007669"/>
    <property type="project" value="TreeGrafter"/>
</dbReference>
<dbReference type="InterPro" id="IPR036249">
    <property type="entry name" value="Thioredoxin-like_sf"/>
</dbReference>
<evidence type="ECO:0000313" key="7">
    <source>
        <dbReference type="Proteomes" id="UP000001868"/>
    </source>
</evidence>
<dbReference type="InterPro" id="IPR013766">
    <property type="entry name" value="Thioredoxin_domain"/>
</dbReference>
<feature type="domain" description="Thioredoxin" evidence="5">
    <location>
        <begin position="33"/>
        <end position="143"/>
    </location>
</feature>
<dbReference type="InterPro" id="IPR017937">
    <property type="entry name" value="Thioredoxin_CS"/>
</dbReference>
<sequence length="147" mass="15689">MRQLVCHACNAVNRMPLGKDPLEAKCGRCGDRLFAGRPIEVTGAELAVHRGSTKGAALLLDVWAPWCGPCRMMAPHFEKAAARLEPQVRLLKLNSEQDPQAAADLQVSGIPTLILFRDGGVVARQAGALSADQIVAWTQQALAKAPA</sequence>
<dbReference type="RefSeq" id="WP_012520631.1">
    <property type="nucleotide sequence ID" value="NC_011144.1"/>
</dbReference>
<dbReference type="Gene3D" id="2.30.30.380">
    <property type="entry name" value="Zn-finger domain of Sec23/24"/>
    <property type="match status" value="1"/>
</dbReference>
<evidence type="ECO:0000256" key="4">
    <source>
        <dbReference type="ARBA" id="ARBA00023284"/>
    </source>
</evidence>
<dbReference type="eggNOG" id="COG0526">
    <property type="taxonomic scope" value="Bacteria"/>
</dbReference>
<dbReference type="PROSITE" id="PS51352">
    <property type="entry name" value="THIOREDOXIN_2"/>
    <property type="match status" value="1"/>
</dbReference>
<evidence type="ECO:0000259" key="5">
    <source>
        <dbReference type="PROSITE" id="PS51352"/>
    </source>
</evidence>
<dbReference type="GO" id="GO:0015035">
    <property type="term" value="F:protein-disulfide reductase activity"/>
    <property type="evidence" value="ECO:0007669"/>
    <property type="project" value="TreeGrafter"/>
</dbReference>
<accession>B4RBM3</accession>
<dbReference type="PANTHER" id="PTHR45663">
    <property type="entry name" value="GEO12009P1"/>
    <property type="match status" value="1"/>
</dbReference>
<evidence type="ECO:0000256" key="1">
    <source>
        <dbReference type="ARBA" id="ARBA00022448"/>
    </source>
</evidence>
<dbReference type="CDD" id="cd02947">
    <property type="entry name" value="TRX_family"/>
    <property type="match status" value="1"/>
</dbReference>
<keyword evidence="4" id="KW-0676">Redox-active center</keyword>
<dbReference type="AlphaFoldDB" id="B4RBM3"/>
<dbReference type="HOGENOM" id="CLU_090389_10_0_5"/>
<dbReference type="SUPFAM" id="SSF52833">
    <property type="entry name" value="Thioredoxin-like"/>
    <property type="match status" value="1"/>
</dbReference>
<evidence type="ECO:0000313" key="6">
    <source>
        <dbReference type="EMBL" id="ACG76483.1"/>
    </source>
</evidence>
<reference evidence="6 7" key="1">
    <citation type="journal article" date="2008" name="BMC Genomics">
        <title>Complete genome of Phenylobacterium zucineum - a novel facultative intracellular bacterium isolated from human erythroleukemia cell line K562.</title>
        <authorList>
            <person name="Luo Y."/>
            <person name="Xu X."/>
            <person name="Ding Z."/>
            <person name="Liu Z."/>
            <person name="Zhang B."/>
            <person name="Yan Z."/>
            <person name="Sun J."/>
            <person name="Hu S."/>
            <person name="Hu X."/>
        </authorList>
    </citation>
    <scope>NUCLEOTIDE SEQUENCE [LARGE SCALE GENOMIC DNA]</scope>
    <source>
        <strain evidence="6 7">HLK1</strain>
    </source>
</reference>
<organism evidence="6 7">
    <name type="scientific">Phenylobacterium zucineum (strain HLK1)</name>
    <dbReference type="NCBI Taxonomy" id="450851"/>
    <lineage>
        <taxon>Bacteria</taxon>
        <taxon>Pseudomonadati</taxon>
        <taxon>Pseudomonadota</taxon>
        <taxon>Alphaproteobacteria</taxon>
        <taxon>Caulobacterales</taxon>
        <taxon>Caulobacteraceae</taxon>
        <taxon>Phenylobacterium</taxon>
    </lineage>
</organism>
<evidence type="ECO:0000256" key="3">
    <source>
        <dbReference type="ARBA" id="ARBA00023157"/>
    </source>
</evidence>
<dbReference type="Pfam" id="PF00085">
    <property type="entry name" value="Thioredoxin"/>
    <property type="match status" value="1"/>
</dbReference>
<dbReference type="PRINTS" id="PR00421">
    <property type="entry name" value="THIOREDOXIN"/>
</dbReference>
<keyword evidence="7" id="KW-1185">Reference proteome</keyword>
<gene>
    <name evidence="6" type="ordered locus">PHZ_c0069</name>
</gene>
<keyword evidence="1" id="KW-0813">Transport</keyword>
<dbReference type="STRING" id="450851.PHZ_c0069"/>
<dbReference type="KEGG" id="pzu:PHZ_c0069"/>
<keyword evidence="2" id="KW-0249">Electron transport</keyword>
<dbReference type="Proteomes" id="UP000001868">
    <property type="component" value="Chromosome"/>
</dbReference>
<dbReference type="EMBL" id="CP000747">
    <property type="protein sequence ID" value="ACG76483.1"/>
    <property type="molecule type" value="Genomic_DNA"/>
</dbReference>
<dbReference type="PANTHER" id="PTHR45663:SF11">
    <property type="entry name" value="GEO12009P1"/>
    <property type="match status" value="1"/>
</dbReference>
<dbReference type="Gene3D" id="3.40.30.10">
    <property type="entry name" value="Glutaredoxin"/>
    <property type="match status" value="1"/>
</dbReference>
<proteinExistence type="predicted"/>
<dbReference type="OrthoDB" id="9790390at2"/>